<accession>A0A4S4EH76</accession>
<dbReference type="PANTHER" id="PTHR21529">
    <property type="entry name" value="MAMMARY TURMOR VIRUS RECEPTOR HOMOLOG 1, 2 MTVR1, 2"/>
    <property type="match status" value="1"/>
</dbReference>
<sequence length="552" mass="62561">MLNKFKVRELYIVCSIGIDEESLYTQVLKVWDVLPLEEFSKLVKRLDGIFGMYTDDYLNRCKVKCHDGDFKVPMTWTLSFGLIQYKNLSETENGKALINDASLIGKGYVEDAKNEQLYHLASEGYHQVQSNLSTDDSWRHQEDSSETNQIQEAKRDILHQIFVTVSPKLCFAVKQHVSQLKSFVCGNKSSAKSSSVRMDDDNADALQFADIPDSFVDILPESYPLIITFSKFLMMLDGTVGTSYFERFHDARQLAHVFTEIMSVIKGGLIAGEVCDGKLSRQDYVSLSECRVGSSISRQKREMMYDIFLAYEKKKAVNGEFDFADLVIDLHYRLRNERDETDGRKGKGQISDMFYLTHNFRTHDGVLKLAQCVIDLLYYFFPQSIDVLTPESSLIYGEAPSIIVPNHNENAILTIFQNSGKDFAGFGAEQVVLVQDDSSRREISDYIGKQALVLTIMACKGLEFQRAHLQMDDRQSKTALEEGKLEDAVSCRAKVTGEGDDKYLIVTAEQPLCAYHLDDWIHPSQLPIRYGGYSSCFRKEAGSHGHDTLGIF</sequence>
<dbReference type="InterPro" id="IPR045864">
    <property type="entry name" value="aa-tRNA-synth_II/BPL/LPL"/>
</dbReference>
<dbReference type="Proteomes" id="UP000306102">
    <property type="component" value="Unassembled WGS sequence"/>
</dbReference>
<organism evidence="1 2">
    <name type="scientific">Camellia sinensis var. sinensis</name>
    <name type="common">China tea</name>
    <dbReference type="NCBI Taxonomy" id="542762"/>
    <lineage>
        <taxon>Eukaryota</taxon>
        <taxon>Viridiplantae</taxon>
        <taxon>Streptophyta</taxon>
        <taxon>Embryophyta</taxon>
        <taxon>Tracheophyta</taxon>
        <taxon>Spermatophyta</taxon>
        <taxon>Magnoliopsida</taxon>
        <taxon>eudicotyledons</taxon>
        <taxon>Gunneridae</taxon>
        <taxon>Pentapetalae</taxon>
        <taxon>asterids</taxon>
        <taxon>Ericales</taxon>
        <taxon>Theaceae</taxon>
        <taxon>Camellia</taxon>
    </lineage>
</organism>
<dbReference type="SUPFAM" id="SSF52540">
    <property type="entry name" value="P-loop containing nucleoside triphosphate hydrolases"/>
    <property type="match status" value="1"/>
</dbReference>
<proteinExistence type="predicted"/>
<reference evidence="1 2" key="1">
    <citation type="journal article" date="2018" name="Proc. Natl. Acad. Sci. U.S.A.">
        <title>Draft genome sequence of Camellia sinensis var. sinensis provides insights into the evolution of the tea genome and tea quality.</title>
        <authorList>
            <person name="Wei C."/>
            <person name="Yang H."/>
            <person name="Wang S."/>
            <person name="Zhao J."/>
            <person name="Liu C."/>
            <person name="Gao L."/>
            <person name="Xia E."/>
            <person name="Lu Y."/>
            <person name="Tai Y."/>
            <person name="She G."/>
            <person name="Sun J."/>
            <person name="Cao H."/>
            <person name="Tong W."/>
            <person name="Gao Q."/>
            <person name="Li Y."/>
            <person name="Deng W."/>
            <person name="Jiang X."/>
            <person name="Wang W."/>
            <person name="Chen Q."/>
            <person name="Zhang S."/>
            <person name="Li H."/>
            <person name="Wu J."/>
            <person name="Wang P."/>
            <person name="Li P."/>
            <person name="Shi C."/>
            <person name="Zheng F."/>
            <person name="Jian J."/>
            <person name="Huang B."/>
            <person name="Shan D."/>
            <person name="Shi M."/>
            <person name="Fang C."/>
            <person name="Yue Y."/>
            <person name="Li F."/>
            <person name="Li D."/>
            <person name="Wei S."/>
            <person name="Han B."/>
            <person name="Jiang C."/>
            <person name="Yin Y."/>
            <person name="Xia T."/>
            <person name="Zhang Z."/>
            <person name="Bennetzen J.L."/>
            <person name="Zhao S."/>
            <person name="Wan X."/>
        </authorList>
    </citation>
    <scope>NUCLEOTIDE SEQUENCE [LARGE SCALE GENOMIC DNA]</scope>
    <source>
        <strain evidence="2">cv. Shuchazao</strain>
        <tissue evidence="1">Leaf</tissue>
    </source>
</reference>
<gene>
    <name evidence="1" type="ORF">TEA_016953</name>
</gene>
<dbReference type="InterPro" id="IPR027417">
    <property type="entry name" value="P-loop_NTPase"/>
</dbReference>
<dbReference type="AlphaFoldDB" id="A0A4S4EH76"/>
<comment type="caution">
    <text evidence="1">The sequence shown here is derived from an EMBL/GenBank/DDBJ whole genome shotgun (WGS) entry which is preliminary data.</text>
</comment>
<dbReference type="InterPro" id="IPR039904">
    <property type="entry name" value="TRANK1"/>
</dbReference>
<dbReference type="PANTHER" id="PTHR21529:SF4">
    <property type="entry name" value="TPR AND ANKYRIN REPEAT-CONTAINING PROTEIN 1"/>
    <property type="match status" value="1"/>
</dbReference>
<dbReference type="SUPFAM" id="SSF55681">
    <property type="entry name" value="Class II aaRS and biotin synthetases"/>
    <property type="match status" value="1"/>
</dbReference>
<keyword evidence="2" id="KW-1185">Reference proteome</keyword>
<protein>
    <submittedName>
        <fullName evidence="1">Uncharacterized protein</fullName>
    </submittedName>
</protein>
<evidence type="ECO:0000313" key="2">
    <source>
        <dbReference type="Proteomes" id="UP000306102"/>
    </source>
</evidence>
<dbReference type="STRING" id="542762.A0A4S4EH76"/>
<name>A0A4S4EH76_CAMSN</name>
<dbReference type="Gene3D" id="3.30.930.10">
    <property type="entry name" value="Bira Bifunctional Protein, Domain 2"/>
    <property type="match status" value="1"/>
</dbReference>
<dbReference type="EMBL" id="SDRB02004724">
    <property type="protein sequence ID" value="THG15422.1"/>
    <property type="molecule type" value="Genomic_DNA"/>
</dbReference>
<evidence type="ECO:0000313" key="1">
    <source>
        <dbReference type="EMBL" id="THG15422.1"/>
    </source>
</evidence>